<dbReference type="SUPFAM" id="SSF53955">
    <property type="entry name" value="Lysozyme-like"/>
    <property type="match status" value="1"/>
</dbReference>
<sequence length="684" mass="73945">MSSLVSRVRAYRLLFFTPLLLAPIADAQQREIVQPIPPGASAALPQGTGDWAATSAQIAHNADAPILAAIAQWKVLQQSDAMGFSAYSSFLVTYPEWPGEDRLRRLAETSINPNAYDPAAVIAYFARYPARSATGHARNAVALLAAGRVDEARIAAKSAWRGGNLTPQDEAQILGLFGGALTTDDHDARADRLLWAKNNAAAERLLPYLSSTARTIAEARIAMQRGSVDAAMKGPAAEPYGRTNPGYIADRANWLRDEGDFPASRAYLAQRATLSTRPADAEKWFETLLSMARAASNDGQSALAYAIASKVDDAYGSTVDIRDRPIGERDDYTSLTWLAGSTAFYNLGRPRDAVMMFERYAGAARSPQTISKGHYWAGRAALAAGDPTQANRFFTQAAEYPDQFYGQLALERLGRPIPAPRSYATPVSVTDAERSEFASRSVVRAAKALGASGNMVDQGVFLRAIAAAVTTDRERALAAELAKSLYRPDLGVMVGRKALADGRSGYNEASFPSVAVPDGHRTNWTMIHAISRQESQFDRNAVSRAGARGLMQLMPGTARETAGRVGLAYMPGSLNSDVSYNIQLGSTYFQQMLNYYGGSYPLAVAAYNAGPGNVNKWIKANGDPRLPGADILRWIESIPIYETRNYVQRVLENAVVYDSISPDTARFKGSLRPLSAYLGKNDAG</sequence>
<keyword evidence="6" id="KW-0326">Glycosidase</keyword>
<evidence type="ECO:0000313" key="7">
    <source>
        <dbReference type="Proteomes" id="UP000552700"/>
    </source>
</evidence>
<organism evidence="6 7">
    <name type="scientific">Sphingobium subterraneum</name>
    <dbReference type="NCBI Taxonomy" id="627688"/>
    <lineage>
        <taxon>Bacteria</taxon>
        <taxon>Pseudomonadati</taxon>
        <taxon>Pseudomonadota</taxon>
        <taxon>Alphaproteobacteria</taxon>
        <taxon>Sphingomonadales</taxon>
        <taxon>Sphingomonadaceae</taxon>
        <taxon>Sphingobium</taxon>
    </lineage>
</organism>
<comment type="similarity">
    <text evidence="2">Belongs to the virb1 family.</text>
</comment>
<dbReference type="Proteomes" id="UP000552700">
    <property type="component" value="Unassembled WGS sequence"/>
</dbReference>
<evidence type="ECO:0000259" key="5">
    <source>
        <dbReference type="Pfam" id="PF01464"/>
    </source>
</evidence>
<feature type="domain" description="Transglycosylase SLT" evidence="5">
    <location>
        <begin position="522"/>
        <end position="623"/>
    </location>
</feature>
<protein>
    <submittedName>
        <fullName evidence="6">Soluble lytic murein transglycosylase</fullName>
        <ecNumber evidence="6">3.2.1.-</ecNumber>
    </submittedName>
</protein>
<dbReference type="GO" id="GO:0004553">
    <property type="term" value="F:hydrolase activity, hydrolyzing O-glycosyl compounds"/>
    <property type="evidence" value="ECO:0007669"/>
    <property type="project" value="InterPro"/>
</dbReference>
<dbReference type="Gene3D" id="1.10.530.10">
    <property type="match status" value="1"/>
</dbReference>
<evidence type="ECO:0000313" key="6">
    <source>
        <dbReference type="EMBL" id="MBB6122419.1"/>
    </source>
</evidence>
<dbReference type="Pfam" id="PF01464">
    <property type="entry name" value="SLT"/>
    <property type="match status" value="1"/>
</dbReference>
<comment type="caution">
    <text evidence="6">The sequence shown here is derived from an EMBL/GenBank/DDBJ whole genome shotgun (WGS) entry which is preliminary data.</text>
</comment>
<dbReference type="GO" id="GO:0042597">
    <property type="term" value="C:periplasmic space"/>
    <property type="evidence" value="ECO:0007669"/>
    <property type="project" value="InterPro"/>
</dbReference>
<name>A0A841IU27_9SPHN</name>
<evidence type="ECO:0000256" key="3">
    <source>
        <dbReference type="ARBA" id="ARBA00022729"/>
    </source>
</evidence>
<evidence type="ECO:0000256" key="2">
    <source>
        <dbReference type="ARBA" id="ARBA00009387"/>
    </source>
</evidence>
<dbReference type="EC" id="3.2.1.-" evidence="6"/>
<dbReference type="AlphaFoldDB" id="A0A841IU27"/>
<evidence type="ECO:0000256" key="4">
    <source>
        <dbReference type="SAM" id="SignalP"/>
    </source>
</evidence>
<dbReference type="InterPro" id="IPR008939">
    <property type="entry name" value="Lytic_TGlycosylase_superhlx_U"/>
</dbReference>
<keyword evidence="3 4" id="KW-0732">Signal</keyword>
<dbReference type="InterPro" id="IPR023346">
    <property type="entry name" value="Lysozyme-like_dom_sf"/>
</dbReference>
<keyword evidence="6" id="KW-0378">Hydrolase</keyword>
<evidence type="ECO:0000256" key="1">
    <source>
        <dbReference type="ARBA" id="ARBA00007734"/>
    </source>
</evidence>
<feature type="chain" id="PRO_5032484471" evidence="4">
    <location>
        <begin position="28"/>
        <end position="684"/>
    </location>
</feature>
<dbReference type="PANTHER" id="PTHR37423">
    <property type="entry name" value="SOLUBLE LYTIC MUREIN TRANSGLYCOSYLASE-RELATED"/>
    <property type="match status" value="1"/>
</dbReference>
<dbReference type="InterPro" id="IPR008258">
    <property type="entry name" value="Transglycosylase_SLT_dom_1"/>
</dbReference>
<accession>A0A841IU27</accession>
<dbReference type="Gene3D" id="1.25.20.10">
    <property type="entry name" value="Bacterial muramidases"/>
    <property type="match status" value="1"/>
</dbReference>
<dbReference type="EMBL" id="JACIJP010000001">
    <property type="protein sequence ID" value="MBB6122419.1"/>
    <property type="molecule type" value="Genomic_DNA"/>
</dbReference>
<dbReference type="SUPFAM" id="SSF48435">
    <property type="entry name" value="Bacterial muramidases"/>
    <property type="match status" value="1"/>
</dbReference>
<keyword evidence="7" id="KW-1185">Reference proteome</keyword>
<proteinExistence type="inferred from homology"/>
<reference evidence="6 7" key="1">
    <citation type="submission" date="2020-08" db="EMBL/GenBank/DDBJ databases">
        <title>Genomic Encyclopedia of Type Strains, Phase IV (KMG-IV): sequencing the most valuable type-strain genomes for metagenomic binning, comparative biology and taxonomic classification.</title>
        <authorList>
            <person name="Goeker M."/>
        </authorList>
    </citation>
    <scope>NUCLEOTIDE SEQUENCE [LARGE SCALE GENOMIC DNA]</scope>
    <source>
        <strain evidence="6 7">DSM 102255</strain>
    </source>
</reference>
<dbReference type="PANTHER" id="PTHR37423:SF2">
    <property type="entry name" value="MEMBRANE-BOUND LYTIC MUREIN TRANSGLYCOSYLASE C"/>
    <property type="match status" value="1"/>
</dbReference>
<dbReference type="RefSeq" id="WP_184076543.1">
    <property type="nucleotide sequence ID" value="NZ_JACIJP010000001.1"/>
</dbReference>
<dbReference type="CDD" id="cd13401">
    <property type="entry name" value="Slt70-like"/>
    <property type="match status" value="1"/>
</dbReference>
<comment type="similarity">
    <text evidence="1">Belongs to the transglycosylase Slt family.</text>
</comment>
<feature type="signal peptide" evidence="4">
    <location>
        <begin position="1"/>
        <end position="27"/>
    </location>
</feature>
<gene>
    <name evidence="6" type="ORF">FHS92_000126</name>
</gene>